<proteinExistence type="predicted"/>
<accession>A0A6G7WG71</accession>
<dbReference type="EMBL" id="CP049889">
    <property type="protein sequence ID" value="QIK51231.1"/>
    <property type="molecule type" value="Genomic_DNA"/>
</dbReference>
<dbReference type="KEGG" id="jpo:G7058_03660"/>
<reference evidence="1 2" key="1">
    <citation type="journal article" date="2017" name="Int. J. Syst. Evol. Microbiol.">
        <title>Jeotgalibaca porci sp. nov. and Jeotgalibaca arthritidis sp. nov., isolated from pigs, and emended description of the genus Jeotgalibaca.</title>
        <authorList>
            <person name="Zamora L."/>
            <person name="Perez-Sancho M."/>
            <person name="Dominguez L."/>
            <person name="Fernandez-Garayzabal J.F."/>
            <person name="Vela A.I."/>
        </authorList>
    </citation>
    <scope>NUCLEOTIDE SEQUENCE [LARGE SCALE GENOMIC DNA]</scope>
    <source>
        <strain evidence="1 2">CCUG 69148</strain>
    </source>
</reference>
<dbReference type="AlphaFoldDB" id="A0A6G7WG71"/>
<dbReference type="Proteomes" id="UP000501830">
    <property type="component" value="Chromosome"/>
</dbReference>
<organism evidence="1 2">
    <name type="scientific">Jeotgalibaca porci</name>
    <dbReference type="NCBI Taxonomy" id="1868793"/>
    <lineage>
        <taxon>Bacteria</taxon>
        <taxon>Bacillati</taxon>
        <taxon>Bacillota</taxon>
        <taxon>Bacilli</taxon>
        <taxon>Lactobacillales</taxon>
        <taxon>Carnobacteriaceae</taxon>
        <taxon>Jeotgalibaca</taxon>
    </lineage>
</organism>
<evidence type="ECO:0000313" key="2">
    <source>
        <dbReference type="Proteomes" id="UP000501830"/>
    </source>
</evidence>
<evidence type="ECO:0000313" key="1">
    <source>
        <dbReference type="EMBL" id="QIK51231.1"/>
    </source>
</evidence>
<name>A0A6G7WG71_9LACT</name>
<sequence>MADMPAQVRKPKQKAAIEGAVGKAMTVISPLRNEIFTTVSELKVAIREKLEIYNAKPFQKREGSRRFIFTETEQEKLHPLPSIPYDIAEWFTEEPLNSIAILPFKKITTRIPTSM</sequence>
<dbReference type="RefSeq" id="WP_166062282.1">
    <property type="nucleotide sequence ID" value="NZ_CP049889.1"/>
</dbReference>
<keyword evidence="2" id="KW-1185">Reference proteome</keyword>
<dbReference type="GeneID" id="94552362"/>
<gene>
    <name evidence="1" type="ORF">G7058_03660</name>
</gene>
<protein>
    <submittedName>
        <fullName evidence="1">Uncharacterized protein</fullName>
    </submittedName>
</protein>